<feature type="region of interest" description="Disordered" evidence="1">
    <location>
        <begin position="39"/>
        <end position="65"/>
    </location>
</feature>
<dbReference type="Proteomes" id="UP000596145">
    <property type="component" value="Chromosome"/>
</dbReference>
<protein>
    <recommendedName>
        <fullName evidence="5">Secreted protein</fullName>
    </recommendedName>
</protein>
<evidence type="ECO:0000313" key="4">
    <source>
        <dbReference type="Proteomes" id="UP000596145"/>
    </source>
</evidence>
<dbReference type="AlphaFoldDB" id="A0A7T4EH36"/>
<evidence type="ECO:0008006" key="5">
    <source>
        <dbReference type="Google" id="ProtNLM"/>
    </source>
</evidence>
<dbReference type="OrthoDB" id="9955131at2"/>
<dbReference type="EMBL" id="CP066007">
    <property type="protein sequence ID" value="QQB47254.1"/>
    <property type="molecule type" value="Genomic_DNA"/>
</dbReference>
<name>A0A7T4EH36_9CORY</name>
<evidence type="ECO:0000256" key="1">
    <source>
        <dbReference type="SAM" id="MobiDB-lite"/>
    </source>
</evidence>
<dbReference type="RefSeq" id="WP_070741742.1">
    <property type="nucleotide sequence ID" value="NZ_CP066007.1"/>
</dbReference>
<evidence type="ECO:0000256" key="2">
    <source>
        <dbReference type="SAM" id="SignalP"/>
    </source>
</evidence>
<keyword evidence="2" id="KW-0732">Signal</keyword>
<dbReference type="GeneID" id="92760922"/>
<feature type="chain" id="PRO_5034923662" description="Secreted protein" evidence="2">
    <location>
        <begin position="24"/>
        <end position="119"/>
    </location>
</feature>
<accession>A0A7T4EH36</accession>
<evidence type="ECO:0000313" key="3">
    <source>
        <dbReference type="EMBL" id="QQB47254.1"/>
    </source>
</evidence>
<sequence>MRLSALAVCGVVAASAITAPASAATTDVLVTVGEGSPLEGATADDDFTGPAQVYPQRAPEGSSTANGSVGDLLRLIGLQFSTATPTETAKLVTFIMGLVTQFALALGKFADEEKAPAGA</sequence>
<proteinExistence type="predicted"/>
<reference evidence="3 4" key="1">
    <citation type="submission" date="2020-12" db="EMBL/GenBank/DDBJ databases">
        <title>FDA dAtabase for Regulatory Grade micrObial Sequences (FDA-ARGOS): Supporting development and validation of Infectious Disease Dx tests.</title>
        <authorList>
            <person name="Sproer C."/>
            <person name="Gronow S."/>
            <person name="Severitt S."/>
            <person name="Schroder I."/>
            <person name="Tallon L."/>
            <person name="Sadzewicz L."/>
            <person name="Zhao X."/>
            <person name="Boylan J."/>
            <person name="Ott S."/>
            <person name="Bowen H."/>
            <person name="Vavikolanu K."/>
            <person name="Mehta A."/>
            <person name="Aluvathingal J."/>
            <person name="Nadendla S."/>
            <person name="Lowell S."/>
            <person name="Myers T."/>
            <person name="Yan Y."/>
            <person name="Sichtig H."/>
        </authorList>
    </citation>
    <scope>NUCLEOTIDE SEQUENCE [LARGE SCALE GENOMIC DNA]</scope>
    <source>
        <strain evidence="3 4">FDAARGOS_1053</strain>
    </source>
</reference>
<feature type="signal peptide" evidence="2">
    <location>
        <begin position="1"/>
        <end position="23"/>
    </location>
</feature>
<gene>
    <name evidence="3" type="ORF">I6I10_04950</name>
</gene>
<organism evidence="3 4">
    <name type="scientific">Corynebacterium glucuronolyticum</name>
    <dbReference type="NCBI Taxonomy" id="39791"/>
    <lineage>
        <taxon>Bacteria</taxon>
        <taxon>Bacillati</taxon>
        <taxon>Actinomycetota</taxon>
        <taxon>Actinomycetes</taxon>
        <taxon>Mycobacteriales</taxon>
        <taxon>Corynebacteriaceae</taxon>
        <taxon>Corynebacterium</taxon>
    </lineage>
</organism>